<dbReference type="STRING" id="324925.Ppha_1556"/>
<evidence type="ECO:0000313" key="3">
    <source>
        <dbReference type="Proteomes" id="UP000002724"/>
    </source>
</evidence>
<dbReference type="HOGENOM" id="CLU_1057077_0_0_10"/>
<dbReference type="eggNOG" id="COG1262">
    <property type="taxonomic scope" value="Bacteria"/>
</dbReference>
<gene>
    <name evidence="2" type="ordered locus">Ppha_1556</name>
</gene>
<sequence>MRGKASKTGEKNDPDFQVKRQAADNWAALLKCRSTLKEELGYIRMLGLPGVESIKVNLNDDTFVPLRLSDRPESGFHPNKKDKSEQSSRFAGGKKVIALCKKLLDPAATVSRQRVVLDCLKTIGKTAPLDALQQFILEGLAKNRDVASRAEEVLLALGGQPYVDQATTSAGEKNTSYRNPNEENAEYILIPGGNYRYSVTEETVDVPDLYVAKYPVINRLYRSFIAAVANMRSNKLSGRVGHARQANTRNLLCSLRMGGGTVV</sequence>
<dbReference type="AlphaFoldDB" id="B4SAB9"/>
<evidence type="ECO:0000256" key="1">
    <source>
        <dbReference type="SAM" id="MobiDB-lite"/>
    </source>
</evidence>
<name>B4SAB9_PELPB</name>
<feature type="region of interest" description="Disordered" evidence="1">
    <location>
        <begin position="69"/>
        <end position="89"/>
    </location>
</feature>
<dbReference type="KEGG" id="pph:Ppha_1556"/>
<protein>
    <submittedName>
        <fullName evidence="2">Uncharacterized protein</fullName>
    </submittedName>
</protein>
<keyword evidence="3" id="KW-1185">Reference proteome</keyword>
<dbReference type="EMBL" id="CP001110">
    <property type="protein sequence ID" value="ACF43805.1"/>
    <property type="molecule type" value="Genomic_DNA"/>
</dbReference>
<proteinExistence type="predicted"/>
<dbReference type="RefSeq" id="WP_012508293.1">
    <property type="nucleotide sequence ID" value="NC_011060.1"/>
</dbReference>
<accession>B4SAB9</accession>
<feature type="compositionally biased region" description="Basic and acidic residues" evidence="1">
    <location>
        <begin position="69"/>
        <end position="86"/>
    </location>
</feature>
<evidence type="ECO:0000313" key="2">
    <source>
        <dbReference type="EMBL" id="ACF43805.1"/>
    </source>
</evidence>
<dbReference type="Proteomes" id="UP000002724">
    <property type="component" value="Chromosome"/>
</dbReference>
<organism evidence="2 3">
    <name type="scientific">Pelodictyon phaeoclathratiforme (strain DSM 5477 / BU-1)</name>
    <dbReference type="NCBI Taxonomy" id="324925"/>
    <lineage>
        <taxon>Bacteria</taxon>
        <taxon>Pseudomonadati</taxon>
        <taxon>Chlorobiota</taxon>
        <taxon>Chlorobiia</taxon>
        <taxon>Chlorobiales</taxon>
        <taxon>Chlorobiaceae</taxon>
        <taxon>Chlorobium/Pelodictyon group</taxon>
        <taxon>Pelodictyon</taxon>
    </lineage>
</organism>
<reference evidence="2 3" key="1">
    <citation type="submission" date="2008-06" db="EMBL/GenBank/DDBJ databases">
        <title>Complete sequence of Pelodictyon phaeoclathratiforme BU-1.</title>
        <authorList>
            <consortium name="US DOE Joint Genome Institute"/>
            <person name="Lucas S."/>
            <person name="Copeland A."/>
            <person name="Lapidus A."/>
            <person name="Glavina del Rio T."/>
            <person name="Dalin E."/>
            <person name="Tice H."/>
            <person name="Bruce D."/>
            <person name="Goodwin L."/>
            <person name="Pitluck S."/>
            <person name="Schmutz J."/>
            <person name="Larimer F."/>
            <person name="Land M."/>
            <person name="Hauser L."/>
            <person name="Kyrpides N."/>
            <person name="Mikhailova N."/>
            <person name="Liu Z."/>
            <person name="Li T."/>
            <person name="Zhao F."/>
            <person name="Overmann J."/>
            <person name="Bryant D.A."/>
            <person name="Richardson P."/>
        </authorList>
    </citation>
    <scope>NUCLEOTIDE SEQUENCE [LARGE SCALE GENOMIC DNA]</scope>
    <source>
        <strain evidence="3">DSM 5477 / BU-1</strain>
    </source>
</reference>